<feature type="region of interest" description="Disordered" evidence="2">
    <location>
        <begin position="345"/>
        <end position="365"/>
    </location>
</feature>
<dbReference type="Pfam" id="PF13306">
    <property type="entry name" value="LRR_5"/>
    <property type="match status" value="2"/>
</dbReference>
<keyword evidence="1" id="KW-0175">Coiled coil</keyword>
<dbReference type="EMBL" id="AGRW01000030">
    <property type="protein sequence ID" value="EIC02861.1"/>
    <property type="molecule type" value="Genomic_DNA"/>
</dbReference>
<reference evidence="4 5" key="1">
    <citation type="submission" date="2011-09" db="EMBL/GenBank/DDBJ databases">
        <title>The draft genome of Treponema saccharophilum DSM 2985.</title>
        <authorList>
            <consortium name="US DOE Joint Genome Institute (JGI-PGF)"/>
            <person name="Lucas S."/>
            <person name="Copeland A."/>
            <person name="Lapidus A."/>
            <person name="Glavina del Rio T."/>
            <person name="Dalin E."/>
            <person name="Tice H."/>
            <person name="Bruce D."/>
            <person name="Goodwin L."/>
            <person name="Pitluck S."/>
            <person name="Peters L."/>
            <person name="Kyrpides N."/>
            <person name="Mavromatis K."/>
            <person name="Ivanova N."/>
            <person name="Markowitz V."/>
            <person name="Cheng J.-F."/>
            <person name="Hugenholtz P."/>
            <person name="Woyke T."/>
            <person name="Wu D."/>
            <person name="Gronow S."/>
            <person name="Wellnitz S."/>
            <person name="Brambilla E."/>
            <person name="Klenk H.-P."/>
            <person name="Eisen J.A."/>
        </authorList>
    </citation>
    <scope>NUCLEOTIDE SEQUENCE [LARGE SCALE GENOMIC DNA]</scope>
    <source>
        <strain evidence="4 5">DSM 2985</strain>
    </source>
</reference>
<sequence length="905" mass="99256">MQGKISMRMRSVFFAITLLCASVVSAFSADSGYFIGDGGSGKRVLVYSSKLENGKSSDEWIVEKVKRDFISDFVNYSNIDVIDFGEKATVMKLQKDSETAYYSAENPLELGKAISAKSYIKLVCTKKESSYSLAATLTNIETGRTEGSFTSPFYSEGDFVTKAHGEAAAKLLEALGVNLTAAGKRLLQYGSISNSVEDAAENLETYKAELARLEKEQAALMKNRSSEIDKEAEKARIEVQKATLLQQKKNEEERLSRLRDDEKRKQEEAQLAKERSAESQKKIVALSKEIEEKAAKIRQQKVDNMTALQMIDVIEGEKQVLLANEKSIDSNIAAFNAEQDRLCEKETKERKSQKPRKTEINADGSLNDVGKQILESDLESIRNKYSNLKQKNENQLRTSAMQSEENLKEKISSDIKNLESKSFTTDSIQGSDVYFRVGSYDGSSDAQGWNYTLSFVFGGKTIFSTKGLLKYENITGKPVPSYPSANASNREAKVRAYNDYQDDVEAYDSFFRMNVPYIRAVLTYSVKSSGVDKPSEYIVYVNSISLINVQSNSQVAGEKSRNNVYAYAPSTLVDWTKLIANKIENGNIVYEAFKGDKSLTSVTIPSGVTTIGDYAFDGCTSLTSVTIPDSVTSIGDNAFRYCTSLTSVTIPDSVTSIGAYAFFNCTSLTSVTIPSSVTSIGYEAFYSCTSLTSVTIPSSVTSIGGEAFKNCTSLTSVTIPSSVTYIGCGAFYNRTSLKEIHFTGTKAHWLVLYGADRDVIVHCSDGDVDKNWYESITDIVIPNGVTSIVACAFEGCTSLTNVTIPDSVTSIGSNAFDGCKSLTNVTIPSSVTTIGYKAFDGCKSLTNVTIPSSVTTIGYKAFKDCTSLKTVYYAGSKKDWKKIKIDNDDKGNKPLLKAEIIYGKK</sequence>
<evidence type="ECO:0000256" key="2">
    <source>
        <dbReference type="SAM" id="MobiDB-lite"/>
    </source>
</evidence>
<gene>
    <name evidence="4" type="ORF">TresaDRAFT_2287</name>
</gene>
<organism evidence="4 5">
    <name type="scientific">Treponema saccharophilum DSM 2985</name>
    <dbReference type="NCBI Taxonomy" id="907348"/>
    <lineage>
        <taxon>Bacteria</taxon>
        <taxon>Pseudomonadati</taxon>
        <taxon>Spirochaetota</taxon>
        <taxon>Spirochaetia</taxon>
        <taxon>Spirochaetales</taxon>
        <taxon>Treponemataceae</taxon>
        <taxon>Treponema</taxon>
    </lineage>
</organism>
<keyword evidence="5" id="KW-1185">Reference proteome</keyword>
<proteinExistence type="predicted"/>
<dbReference type="InterPro" id="IPR053139">
    <property type="entry name" value="Surface_bspA-like"/>
</dbReference>
<accession>H7EHS1</accession>
<dbReference type="PATRIC" id="fig|907348.3.peg.346"/>
<evidence type="ECO:0000313" key="4">
    <source>
        <dbReference type="EMBL" id="EIC02861.1"/>
    </source>
</evidence>
<dbReference type="AlphaFoldDB" id="H7EHS1"/>
<feature type="region of interest" description="Disordered" evidence="2">
    <location>
        <begin position="248"/>
        <end position="278"/>
    </location>
</feature>
<dbReference type="Gene3D" id="3.80.10.10">
    <property type="entry name" value="Ribonuclease Inhibitor"/>
    <property type="match status" value="2"/>
</dbReference>
<dbReference type="Gene3D" id="3.40.50.12480">
    <property type="match status" value="1"/>
</dbReference>
<dbReference type="STRING" id="907348.TresaDRAFT_2287"/>
<dbReference type="SUPFAM" id="SSF52058">
    <property type="entry name" value="L domain-like"/>
    <property type="match status" value="2"/>
</dbReference>
<dbReference type="PANTHER" id="PTHR45661:SF3">
    <property type="entry name" value="IG-LIKE DOMAIN-CONTAINING PROTEIN"/>
    <property type="match status" value="1"/>
</dbReference>
<feature type="coiled-coil region" evidence="1">
    <location>
        <begin position="371"/>
        <end position="421"/>
    </location>
</feature>
<feature type="compositionally biased region" description="Basic and acidic residues" evidence="2">
    <location>
        <begin position="345"/>
        <end position="360"/>
    </location>
</feature>
<dbReference type="PANTHER" id="PTHR45661">
    <property type="entry name" value="SURFACE ANTIGEN"/>
    <property type="match status" value="1"/>
</dbReference>
<evidence type="ECO:0000256" key="3">
    <source>
        <dbReference type="SAM" id="SignalP"/>
    </source>
</evidence>
<feature type="chain" id="PRO_5003608682" description="Leucine-rich repeat domain-containing protein" evidence="3">
    <location>
        <begin position="27"/>
        <end position="905"/>
    </location>
</feature>
<dbReference type="InterPro" id="IPR026906">
    <property type="entry name" value="LRR_5"/>
</dbReference>
<name>H7EHS1_9SPIR</name>
<evidence type="ECO:0000256" key="1">
    <source>
        <dbReference type="SAM" id="Coils"/>
    </source>
</evidence>
<evidence type="ECO:0008006" key="6">
    <source>
        <dbReference type="Google" id="ProtNLM"/>
    </source>
</evidence>
<dbReference type="Proteomes" id="UP000003571">
    <property type="component" value="Unassembled WGS sequence"/>
</dbReference>
<comment type="caution">
    <text evidence="4">The sequence shown here is derived from an EMBL/GenBank/DDBJ whole genome shotgun (WGS) entry which is preliminary data.</text>
</comment>
<protein>
    <recommendedName>
        <fullName evidence="6">Leucine-rich repeat domain-containing protein</fullName>
    </recommendedName>
</protein>
<keyword evidence="3" id="KW-0732">Signal</keyword>
<feature type="signal peptide" evidence="3">
    <location>
        <begin position="1"/>
        <end position="26"/>
    </location>
</feature>
<dbReference type="InterPro" id="IPR032675">
    <property type="entry name" value="LRR_dom_sf"/>
</dbReference>
<evidence type="ECO:0000313" key="5">
    <source>
        <dbReference type="Proteomes" id="UP000003571"/>
    </source>
</evidence>
<dbReference type="eggNOG" id="COG5492">
    <property type="taxonomic scope" value="Bacteria"/>
</dbReference>